<proteinExistence type="predicted"/>
<keyword evidence="3" id="KW-1185">Reference proteome</keyword>
<dbReference type="Proteomes" id="UP000184383">
    <property type="component" value="Unassembled WGS sequence"/>
</dbReference>
<evidence type="ECO:0000313" key="3">
    <source>
        <dbReference type="Proteomes" id="UP000184383"/>
    </source>
</evidence>
<dbReference type="EMBL" id="KV878218">
    <property type="protein sequence ID" value="OJJ29712.1"/>
    <property type="molecule type" value="Genomic_DNA"/>
</dbReference>
<dbReference type="RefSeq" id="XP_040683389.1">
    <property type="nucleotide sequence ID" value="XM_040832207.1"/>
</dbReference>
<protein>
    <submittedName>
        <fullName evidence="2">Uncharacterized protein</fullName>
    </submittedName>
</protein>
<organism evidence="2 3">
    <name type="scientific">Aspergillus wentii DTO 134E9</name>
    <dbReference type="NCBI Taxonomy" id="1073089"/>
    <lineage>
        <taxon>Eukaryota</taxon>
        <taxon>Fungi</taxon>
        <taxon>Dikarya</taxon>
        <taxon>Ascomycota</taxon>
        <taxon>Pezizomycotina</taxon>
        <taxon>Eurotiomycetes</taxon>
        <taxon>Eurotiomycetidae</taxon>
        <taxon>Eurotiales</taxon>
        <taxon>Aspergillaceae</taxon>
        <taxon>Aspergillus</taxon>
        <taxon>Aspergillus subgen. Cremei</taxon>
    </lineage>
</organism>
<feature type="transmembrane region" description="Helical" evidence="1">
    <location>
        <begin position="52"/>
        <end position="73"/>
    </location>
</feature>
<feature type="transmembrane region" description="Helical" evidence="1">
    <location>
        <begin position="79"/>
        <end position="101"/>
    </location>
</feature>
<dbReference type="VEuPathDB" id="FungiDB:ASPWEDRAFT_188155"/>
<dbReference type="GeneID" id="63748055"/>
<evidence type="ECO:0000313" key="2">
    <source>
        <dbReference type="EMBL" id="OJJ29712.1"/>
    </source>
</evidence>
<evidence type="ECO:0000256" key="1">
    <source>
        <dbReference type="SAM" id="Phobius"/>
    </source>
</evidence>
<keyword evidence="1" id="KW-0472">Membrane</keyword>
<keyword evidence="1" id="KW-0812">Transmembrane</keyword>
<name>A0A1L9R4A6_ASPWE</name>
<keyword evidence="1" id="KW-1133">Transmembrane helix</keyword>
<dbReference type="AlphaFoldDB" id="A0A1L9R4A6"/>
<reference evidence="3" key="1">
    <citation type="journal article" date="2017" name="Genome Biol.">
        <title>Comparative genomics reveals high biological diversity and specific adaptations in the industrially and medically important fungal genus Aspergillus.</title>
        <authorList>
            <person name="de Vries R.P."/>
            <person name="Riley R."/>
            <person name="Wiebenga A."/>
            <person name="Aguilar-Osorio G."/>
            <person name="Amillis S."/>
            <person name="Uchima C.A."/>
            <person name="Anderluh G."/>
            <person name="Asadollahi M."/>
            <person name="Askin M."/>
            <person name="Barry K."/>
            <person name="Battaglia E."/>
            <person name="Bayram O."/>
            <person name="Benocci T."/>
            <person name="Braus-Stromeyer S.A."/>
            <person name="Caldana C."/>
            <person name="Canovas D."/>
            <person name="Cerqueira G.C."/>
            <person name="Chen F."/>
            <person name="Chen W."/>
            <person name="Choi C."/>
            <person name="Clum A."/>
            <person name="Dos Santos R.A."/>
            <person name="Damasio A.R."/>
            <person name="Diallinas G."/>
            <person name="Emri T."/>
            <person name="Fekete E."/>
            <person name="Flipphi M."/>
            <person name="Freyberg S."/>
            <person name="Gallo A."/>
            <person name="Gournas C."/>
            <person name="Habgood R."/>
            <person name="Hainaut M."/>
            <person name="Harispe M.L."/>
            <person name="Henrissat B."/>
            <person name="Hilden K.S."/>
            <person name="Hope R."/>
            <person name="Hossain A."/>
            <person name="Karabika E."/>
            <person name="Karaffa L."/>
            <person name="Karanyi Z."/>
            <person name="Krasevec N."/>
            <person name="Kuo A."/>
            <person name="Kusch H."/>
            <person name="LaButti K."/>
            <person name="Lagendijk E.L."/>
            <person name="Lapidus A."/>
            <person name="Levasseur A."/>
            <person name="Lindquist E."/>
            <person name="Lipzen A."/>
            <person name="Logrieco A.F."/>
            <person name="MacCabe A."/>
            <person name="Maekelae M.R."/>
            <person name="Malavazi I."/>
            <person name="Melin P."/>
            <person name="Meyer V."/>
            <person name="Mielnichuk N."/>
            <person name="Miskei M."/>
            <person name="Molnar A.P."/>
            <person name="Mule G."/>
            <person name="Ngan C.Y."/>
            <person name="Orejas M."/>
            <person name="Orosz E."/>
            <person name="Ouedraogo J.P."/>
            <person name="Overkamp K.M."/>
            <person name="Park H.-S."/>
            <person name="Perrone G."/>
            <person name="Piumi F."/>
            <person name="Punt P.J."/>
            <person name="Ram A.F."/>
            <person name="Ramon A."/>
            <person name="Rauscher S."/>
            <person name="Record E."/>
            <person name="Riano-Pachon D.M."/>
            <person name="Robert V."/>
            <person name="Roehrig J."/>
            <person name="Ruller R."/>
            <person name="Salamov A."/>
            <person name="Salih N.S."/>
            <person name="Samson R.A."/>
            <person name="Sandor E."/>
            <person name="Sanguinetti M."/>
            <person name="Schuetze T."/>
            <person name="Sepcic K."/>
            <person name="Shelest E."/>
            <person name="Sherlock G."/>
            <person name="Sophianopoulou V."/>
            <person name="Squina F.M."/>
            <person name="Sun H."/>
            <person name="Susca A."/>
            <person name="Todd R.B."/>
            <person name="Tsang A."/>
            <person name="Unkles S.E."/>
            <person name="van de Wiele N."/>
            <person name="van Rossen-Uffink D."/>
            <person name="Oliveira J.V."/>
            <person name="Vesth T.C."/>
            <person name="Visser J."/>
            <person name="Yu J.-H."/>
            <person name="Zhou M."/>
            <person name="Andersen M.R."/>
            <person name="Archer D.B."/>
            <person name="Baker S.E."/>
            <person name="Benoit I."/>
            <person name="Brakhage A.A."/>
            <person name="Braus G.H."/>
            <person name="Fischer R."/>
            <person name="Frisvad J.C."/>
            <person name="Goldman G.H."/>
            <person name="Houbraken J."/>
            <person name="Oakley B."/>
            <person name="Pocsi I."/>
            <person name="Scazzocchio C."/>
            <person name="Seiboth B."/>
            <person name="vanKuyk P.A."/>
            <person name="Wortman J."/>
            <person name="Dyer P.S."/>
            <person name="Grigoriev I.V."/>
        </authorList>
    </citation>
    <scope>NUCLEOTIDE SEQUENCE [LARGE SCALE GENOMIC DNA]</scope>
    <source>
        <strain evidence="3">DTO 134E9</strain>
    </source>
</reference>
<sequence length="137" mass="14885">MKGDPIVDGILTDAGDNYAGLSLVRPGGTTSTPGGGVLLPGQEHRRINPSAAMLNQSYSYLLVIVFLFYFSAWPDDLKLLSTLCFSVVLFFPIPTSCLILLHPKVDTILPLAANMALPLLRCNTLLPRKSQRRTVDA</sequence>
<accession>A0A1L9R4A6</accession>
<gene>
    <name evidence="2" type="ORF">ASPWEDRAFT_188155</name>
</gene>